<dbReference type="NCBIfam" id="TIGR03506">
    <property type="entry name" value="FlgEFG_subfam"/>
    <property type="match status" value="2"/>
</dbReference>
<feature type="domain" description="Flagellar basal body rod protein N-terminal" evidence="6">
    <location>
        <begin position="6"/>
        <end position="33"/>
    </location>
</feature>
<dbReference type="Pfam" id="PF06429">
    <property type="entry name" value="Flg_bbr_C"/>
    <property type="match status" value="1"/>
</dbReference>
<dbReference type="AlphaFoldDB" id="A0A160FP41"/>
<dbReference type="Pfam" id="PF00460">
    <property type="entry name" value="Flg_bb_rod"/>
    <property type="match status" value="1"/>
</dbReference>
<dbReference type="InterPro" id="IPR037925">
    <property type="entry name" value="FlgE/F/G-like"/>
</dbReference>
<dbReference type="PROSITE" id="PS00588">
    <property type="entry name" value="FLAGELLA_BB_ROD"/>
    <property type="match status" value="1"/>
</dbReference>
<dbReference type="EMBL" id="CP014578">
    <property type="protein sequence ID" value="ANB74324.1"/>
    <property type="molecule type" value="Genomic_DNA"/>
</dbReference>
<proteinExistence type="inferred from homology"/>
<dbReference type="InterPro" id="IPR037058">
    <property type="entry name" value="Falgellar_hook_FlgE_sf"/>
</dbReference>
<dbReference type="InterPro" id="IPR011491">
    <property type="entry name" value="FlgE_D2"/>
</dbReference>
<dbReference type="SUPFAM" id="SSF117143">
    <property type="entry name" value="Flagellar hook protein flgE"/>
    <property type="match status" value="1"/>
</dbReference>
<comment type="subcellular location">
    <subcellularLocation>
        <location evidence="1 5">Bacterial flagellum basal body</location>
    </subcellularLocation>
</comment>
<dbReference type="Proteomes" id="UP000076852">
    <property type="component" value="Chromosome 1"/>
</dbReference>
<evidence type="ECO:0000256" key="1">
    <source>
        <dbReference type="ARBA" id="ARBA00004117"/>
    </source>
</evidence>
<dbReference type="PANTHER" id="PTHR30435:SF1">
    <property type="entry name" value="FLAGELLAR HOOK PROTEIN FLGE"/>
    <property type="match status" value="1"/>
</dbReference>
<dbReference type="InterPro" id="IPR001444">
    <property type="entry name" value="Flag_bb_rod_N"/>
</dbReference>
<keyword evidence="10" id="KW-0282">Flagellum</keyword>
<evidence type="ECO:0000313" key="10">
    <source>
        <dbReference type="EMBL" id="ANB74324.1"/>
    </source>
</evidence>
<reference evidence="10 11" key="1">
    <citation type="journal article" date="2016" name="Gene">
        <title>PacBio SMRT assembly of a complex multi-replicon genome reveals chlorocatechol degradative operon in a region of genome plasticity.</title>
        <authorList>
            <person name="Ricker N."/>
            <person name="Shen S.Y."/>
            <person name="Goordial J."/>
            <person name="Jin S."/>
            <person name="Fulthorpe R.R."/>
        </authorList>
    </citation>
    <scope>NUCLEOTIDE SEQUENCE [LARGE SCALE GENOMIC DNA]</scope>
    <source>
        <strain evidence="10 11">OLGA172</strain>
    </source>
</reference>
<dbReference type="InterPro" id="IPR053967">
    <property type="entry name" value="LlgE_F_G-like_D1"/>
</dbReference>
<evidence type="ECO:0000259" key="6">
    <source>
        <dbReference type="Pfam" id="PF00460"/>
    </source>
</evidence>
<feature type="domain" description="Flagellar hook protein FlgE/F/G-like D1" evidence="9">
    <location>
        <begin position="83"/>
        <end position="145"/>
    </location>
</feature>
<dbReference type="OrthoDB" id="8578401at2"/>
<keyword evidence="11" id="KW-1185">Reference proteome</keyword>
<evidence type="ECO:0000259" key="7">
    <source>
        <dbReference type="Pfam" id="PF06429"/>
    </source>
</evidence>
<dbReference type="PANTHER" id="PTHR30435">
    <property type="entry name" value="FLAGELLAR PROTEIN"/>
    <property type="match status" value="1"/>
</dbReference>
<evidence type="ECO:0000256" key="2">
    <source>
        <dbReference type="ARBA" id="ARBA00009677"/>
    </source>
</evidence>
<dbReference type="KEGG" id="buz:AYM40_19580"/>
<evidence type="ECO:0000259" key="9">
    <source>
        <dbReference type="Pfam" id="PF22692"/>
    </source>
</evidence>
<evidence type="ECO:0000256" key="3">
    <source>
        <dbReference type="ARBA" id="ARBA00019015"/>
    </source>
</evidence>
<comment type="similarity">
    <text evidence="2 5">Belongs to the flagella basal body rod proteins family.</text>
</comment>
<feature type="domain" description="Flagellar hook protein FlgE D2" evidence="8">
    <location>
        <begin position="263"/>
        <end position="399"/>
    </location>
</feature>
<evidence type="ECO:0000313" key="11">
    <source>
        <dbReference type="Proteomes" id="UP000076852"/>
    </source>
</evidence>
<dbReference type="InterPro" id="IPR010930">
    <property type="entry name" value="Flg_bb/hook_C_dom"/>
</dbReference>
<keyword evidence="10" id="KW-0966">Cell projection</keyword>
<comment type="function">
    <text evidence="5">A flexible structure which links the flagellar filament to the drive apparatus in the basal body.</text>
</comment>
<evidence type="ECO:0000256" key="5">
    <source>
        <dbReference type="RuleBase" id="RU362116"/>
    </source>
</evidence>
<name>A0A160FP41_9BURK</name>
<sequence>MGYQQGLSGLSAASSDLDVIGNNIANANTIGFKSGTAVFADLYANSVATAVNNQIGIGTQLAAVQQQFSQGTINSTGTALDVAINGNGFFQMSNNGAVTYSRNGVFQLNSSGQIVNAEGLQVMGYAANAGGIINSAQTVPLTVPTTNIAPSATTSITAQFNLNAQDALMLGTPTAISSDAAVTANATITTASAGTNNDTYTVTFDGAGGYTISAVTPAGANVPALASAGAYTLGQAIPPITLGNGQTVTVTGAPVANDTVIVSPAPIAFNQNSPSTYNYTSSVPSYDTLGGSQTVNMYFAKTDSNTWNVYAGVAGGAAQIIGQAQFSTSGTLSSFQQATIVPGPPATVTYAPPAAPGTVTFQIPNSDGSSAPQTLSLNLTGTTQYGSTDGTNNLSQNGYAAGQLTNFSIGTTGVLTGNYSNGQTAALGQIVLANFNNPNGLVDLGNNEYQQTAQSGVAQISTPGSTNHGTLQGGAVEESNVDLTNELVNLITAQRNYQANAQTIKTQQTVDQTLINL</sequence>
<dbReference type="GO" id="GO:0009425">
    <property type="term" value="C:bacterial-type flagellum basal body"/>
    <property type="evidence" value="ECO:0007669"/>
    <property type="project" value="UniProtKB-SubCell"/>
</dbReference>
<gene>
    <name evidence="10" type="ORF">AYM40_19580</name>
</gene>
<dbReference type="Gene3D" id="2.60.98.20">
    <property type="entry name" value="Flagellar hook protein FlgE"/>
    <property type="match status" value="1"/>
</dbReference>
<organism evidence="10 11">
    <name type="scientific">Paraburkholderia phytofirmans OLGA172</name>
    <dbReference type="NCBI Taxonomy" id="1417228"/>
    <lineage>
        <taxon>Bacteria</taxon>
        <taxon>Pseudomonadati</taxon>
        <taxon>Pseudomonadota</taxon>
        <taxon>Betaproteobacteria</taxon>
        <taxon>Burkholderiales</taxon>
        <taxon>Burkholderiaceae</taxon>
        <taxon>Paraburkholderia</taxon>
    </lineage>
</organism>
<dbReference type="InterPro" id="IPR019776">
    <property type="entry name" value="Flagellar_basal_body_rod_CS"/>
</dbReference>
<accession>A0A160FP41</accession>
<evidence type="ECO:0000256" key="4">
    <source>
        <dbReference type="ARBA" id="ARBA00023143"/>
    </source>
</evidence>
<dbReference type="GO" id="GO:0071978">
    <property type="term" value="P:bacterial-type flagellum-dependent swarming motility"/>
    <property type="evidence" value="ECO:0007669"/>
    <property type="project" value="TreeGrafter"/>
</dbReference>
<dbReference type="STRING" id="1804984.AYM40_19580"/>
<dbReference type="GO" id="GO:0009424">
    <property type="term" value="C:bacterial-type flagellum hook"/>
    <property type="evidence" value="ECO:0007669"/>
    <property type="project" value="TreeGrafter"/>
</dbReference>
<keyword evidence="4 5" id="KW-0975">Bacterial flagellum</keyword>
<keyword evidence="10" id="KW-0969">Cilium</keyword>
<dbReference type="InterPro" id="IPR020013">
    <property type="entry name" value="Flagellar_FlgE/F/G"/>
</dbReference>
<dbReference type="RefSeq" id="WP_063497628.1">
    <property type="nucleotide sequence ID" value="NZ_CP014578.1"/>
</dbReference>
<dbReference type="Pfam" id="PF07559">
    <property type="entry name" value="FlgE_D2"/>
    <property type="match status" value="1"/>
</dbReference>
<evidence type="ECO:0000259" key="8">
    <source>
        <dbReference type="Pfam" id="PF07559"/>
    </source>
</evidence>
<protein>
    <recommendedName>
        <fullName evidence="3 5">Flagellar hook protein FlgE</fullName>
    </recommendedName>
</protein>
<feature type="domain" description="Flagellar basal-body/hook protein C-terminal" evidence="7">
    <location>
        <begin position="473"/>
        <end position="517"/>
    </location>
</feature>
<dbReference type="GO" id="GO:0005829">
    <property type="term" value="C:cytosol"/>
    <property type="evidence" value="ECO:0007669"/>
    <property type="project" value="TreeGrafter"/>
</dbReference>
<dbReference type="Pfam" id="PF22692">
    <property type="entry name" value="LlgE_F_G_D1"/>
    <property type="match status" value="1"/>
</dbReference>